<dbReference type="InterPro" id="IPR001173">
    <property type="entry name" value="Glyco_trans_2-like"/>
</dbReference>
<protein>
    <submittedName>
        <fullName evidence="6">Glycosyltransferase EpsJ</fullName>
        <ecNumber evidence="6">2.4.-.-</ecNumber>
    </submittedName>
</protein>
<evidence type="ECO:0000256" key="1">
    <source>
        <dbReference type="ARBA" id="ARBA00004776"/>
    </source>
</evidence>
<evidence type="ECO:0000256" key="2">
    <source>
        <dbReference type="ARBA" id="ARBA00006739"/>
    </source>
</evidence>
<gene>
    <name evidence="6" type="primary">epsJ</name>
    <name evidence="6" type="ORF">SRABI133_03355</name>
</gene>
<dbReference type="Proteomes" id="UP000789326">
    <property type="component" value="Unassembled WGS sequence"/>
</dbReference>
<evidence type="ECO:0000313" key="7">
    <source>
        <dbReference type="Proteomes" id="UP000789326"/>
    </source>
</evidence>
<comment type="caution">
    <text evidence="6">The sequence shown here is derived from an EMBL/GenBank/DDBJ whole genome shotgun (WGS) entry which is preliminary data.</text>
</comment>
<evidence type="ECO:0000256" key="3">
    <source>
        <dbReference type="ARBA" id="ARBA00022676"/>
    </source>
</evidence>
<dbReference type="GO" id="GO:0016757">
    <property type="term" value="F:glycosyltransferase activity"/>
    <property type="evidence" value="ECO:0007669"/>
    <property type="project" value="UniProtKB-KW"/>
</dbReference>
<dbReference type="PANTHER" id="PTHR43179">
    <property type="entry name" value="RHAMNOSYLTRANSFERASE WBBL"/>
    <property type="match status" value="1"/>
</dbReference>
<dbReference type="CDD" id="cd04186">
    <property type="entry name" value="GT_2_like_c"/>
    <property type="match status" value="1"/>
</dbReference>
<dbReference type="SUPFAM" id="SSF53448">
    <property type="entry name" value="Nucleotide-diphospho-sugar transferases"/>
    <property type="match status" value="1"/>
</dbReference>
<dbReference type="EC" id="2.4.-.-" evidence="6"/>
<dbReference type="Gene3D" id="3.90.550.10">
    <property type="entry name" value="Spore Coat Polysaccharide Biosynthesis Protein SpsA, Chain A"/>
    <property type="match status" value="1"/>
</dbReference>
<organism evidence="6 7">
    <name type="scientific">Peribacillus simplex</name>
    <dbReference type="NCBI Taxonomy" id="1478"/>
    <lineage>
        <taxon>Bacteria</taxon>
        <taxon>Bacillati</taxon>
        <taxon>Bacillota</taxon>
        <taxon>Bacilli</taxon>
        <taxon>Bacillales</taxon>
        <taxon>Bacillaceae</taxon>
        <taxon>Peribacillus</taxon>
    </lineage>
</organism>
<dbReference type="RefSeq" id="WP_230302820.1">
    <property type="nucleotide sequence ID" value="NZ_CAKKMG010000053.1"/>
</dbReference>
<keyword evidence="4 6" id="KW-0808">Transferase</keyword>
<reference evidence="6" key="1">
    <citation type="submission" date="2021-11" db="EMBL/GenBank/DDBJ databases">
        <authorList>
            <person name="Bulgarelli D."/>
        </authorList>
    </citation>
    <scope>NUCLEOTIDE SEQUENCE</scope>
    <source>
        <strain evidence="6">Bi133</strain>
    </source>
</reference>
<proteinExistence type="inferred from homology"/>
<evidence type="ECO:0000256" key="4">
    <source>
        <dbReference type="ARBA" id="ARBA00022679"/>
    </source>
</evidence>
<accession>A0A9W4PGE7</accession>
<keyword evidence="3 6" id="KW-0328">Glycosyltransferase</keyword>
<name>A0A9W4PGE7_9BACI</name>
<sequence length="276" mass="31905">MTVNHEHQSYASPLTSIIILTRNGLPFTKECISSIFRHTKENFELILIDNGSTDGTLEFLKTLPNSKVIANKQNRGFSGGCNQAFTFARGENIVLLNNDTVVTNEWLYRLLRQLNKNSSIGIVGPRSNIVVSHQAIIPAPYKTMNQMQKFANEWTQAHDQQGYEVDYLSGLCMIFKRSLIDMIGGLDERFSPGYFEDTDFSIRAQISNRELWVANDVFIHHYGSSSFRLNRALQNKIILDSQKKFFLKWKMSNLKEIKETVEREKPFNRERHYIPF</sequence>
<dbReference type="InterPro" id="IPR029044">
    <property type="entry name" value="Nucleotide-diphossugar_trans"/>
</dbReference>
<evidence type="ECO:0000313" key="6">
    <source>
        <dbReference type="EMBL" id="CAH0259690.1"/>
    </source>
</evidence>
<dbReference type="EMBL" id="CAKKMG010000053">
    <property type="protein sequence ID" value="CAH0259690.1"/>
    <property type="molecule type" value="Genomic_DNA"/>
</dbReference>
<comment type="similarity">
    <text evidence="2">Belongs to the glycosyltransferase 2 family.</text>
</comment>
<dbReference type="Pfam" id="PF00535">
    <property type="entry name" value="Glycos_transf_2"/>
    <property type="match status" value="1"/>
</dbReference>
<evidence type="ECO:0000259" key="5">
    <source>
        <dbReference type="Pfam" id="PF00535"/>
    </source>
</evidence>
<feature type="domain" description="Glycosyltransferase 2-like" evidence="5">
    <location>
        <begin position="16"/>
        <end position="178"/>
    </location>
</feature>
<dbReference type="PANTHER" id="PTHR43179:SF12">
    <property type="entry name" value="GALACTOFURANOSYLTRANSFERASE GLFT2"/>
    <property type="match status" value="1"/>
</dbReference>
<comment type="pathway">
    <text evidence="1">Cell wall biogenesis; cell wall polysaccharide biosynthesis.</text>
</comment>
<dbReference type="AlphaFoldDB" id="A0A9W4PGE7"/>